<organism evidence="3 4">
    <name type="scientific">Merdimmobilis hominis</name>
    <dbReference type="NCBI Taxonomy" id="2897707"/>
    <lineage>
        <taxon>Bacteria</taxon>
        <taxon>Bacillati</taxon>
        <taxon>Bacillota</taxon>
        <taxon>Clostridia</taxon>
        <taxon>Eubacteriales</taxon>
        <taxon>Oscillospiraceae</taxon>
        <taxon>Merdimmobilis</taxon>
    </lineage>
</organism>
<evidence type="ECO:0000313" key="3">
    <source>
        <dbReference type="EMBL" id="MBM6920207.1"/>
    </source>
</evidence>
<comment type="caution">
    <text evidence="3">The sequence shown here is derived from an EMBL/GenBank/DDBJ whole genome shotgun (WGS) entry which is preliminary data.</text>
</comment>
<keyword evidence="2" id="KW-0472">Membrane</keyword>
<proteinExistence type="predicted"/>
<dbReference type="AlphaFoldDB" id="A0A938X3M4"/>
<evidence type="ECO:0000256" key="2">
    <source>
        <dbReference type="SAM" id="Phobius"/>
    </source>
</evidence>
<accession>A0A938X3M4</accession>
<keyword evidence="4" id="KW-1185">Reference proteome</keyword>
<dbReference type="EMBL" id="JACJKY010000004">
    <property type="protein sequence ID" value="MBM6920207.1"/>
    <property type="molecule type" value="Genomic_DNA"/>
</dbReference>
<dbReference type="Proteomes" id="UP000774750">
    <property type="component" value="Unassembled WGS sequence"/>
</dbReference>
<feature type="transmembrane region" description="Helical" evidence="2">
    <location>
        <begin position="12"/>
        <end position="32"/>
    </location>
</feature>
<evidence type="ECO:0000313" key="4">
    <source>
        <dbReference type="Proteomes" id="UP000774750"/>
    </source>
</evidence>
<name>A0A938X3M4_9FIRM</name>
<reference evidence="3" key="1">
    <citation type="submission" date="2020-08" db="EMBL/GenBank/DDBJ databases">
        <authorList>
            <person name="Cejkova D."/>
            <person name="Kubasova T."/>
            <person name="Jahodarova E."/>
            <person name="Rychlik I."/>
        </authorList>
    </citation>
    <scope>NUCLEOTIDE SEQUENCE</scope>
    <source>
        <strain evidence="3">An559</strain>
    </source>
</reference>
<dbReference type="RefSeq" id="WP_204444765.1">
    <property type="nucleotide sequence ID" value="NZ_JACJKY010000004.1"/>
</dbReference>
<keyword evidence="2" id="KW-0812">Transmembrane</keyword>
<evidence type="ECO:0000256" key="1">
    <source>
        <dbReference type="SAM" id="MobiDB-lite"/>
    </source>
</evidence>
<reference evidence="3" key="2">
    <citation type="journal article" date="2021" name="Sci. Rep.">
        <title>The distribution of antibiotic resistance genes in chicken gut microbiota commensals.</title>
        <authorList>
            <person name="Juricova H."/>
            <person name="Matiasovicova J."/>
            <person name="Kubasova T."/>
            <person name="Cejkova D."/>
            <person name="Rychlik I."/>
        </authorList>
    </citation>
    <scope>NUCLEOTIDE SEQUENCE</scope>
    <source>
        <strain evidence="3">An559</strain>
    </source>
</reference>
<gene>
    <name evidence="3" type="ORF">H6A12_03415</name>
</gene>
<feature type="compositionally biased region" description="Low complexity" evidence="1">
    <location>
        <begin position="159"/>
        <end position="186"/>
    </location>
</feature>
<sequence length="357" mass="39307">MENGSKKMNKSSLLILIIVGVIVLAVVGYGIWQTMGKGTGSSSSSALTVSGALELNEENLEGRWICTGETVAHELTFSKEQKLSYQKFETGNEMPVLSTTDDTYKIEGNTLTLSISVLTGDISETCQASLTKDTLTLTGTGESPSHFAGTYRRTEPEESSSTAESNLSEPESSASPESSSPLESSSKPQNDQWKPVYISYIESLHSDEWQNFKLINLDGDSIPELYIEGSTTAQGNLICTYSNGKMVSENLRSGITKYNEGSNRLHVRSGNMGLYFDTIYSIQNGAFMQLHSGQFELRDPYGTSYEENDTNYQYTWDGKQILKAEYDQKLNQEVGSGKAAYEAMITKSEVITKIANW</sequence>
<keyword evidence="2" id="KW-1133">Transmembrane helix</keyword>
<feature type="region of interest" description="Disordered" evidence="1">
    <location>
        <begin position="135"/>
        <end position="190"/>
    </location>
</feature>
<protein>
    <submittedName>
        <fullName evidence="3">Uncharacterized protein</fullName>
    </submittedName>
</protein>